<accession>A0A381VZ94</accession>
<name>A0A381VZ94_9ZZZZ</name>
<protein>
    <submittedName>
        <fullName evidence="1">Uncharacterized protein</fullName>
    </submittedName>
</protein>
<evidence type="ECO:0000313" key="1">
    <source>
        <dbReference type="EMBL" id="SVA45606.1"/>
    </source>
</evidence>
<gene>
    <name evidence="1" type="ORF">METZ01_LOCUS98460</name>
</gene>
<dbReference type="AlphaFoldDB" id="A0A381VZ94"/>
<dbReference type="EMBL" id="UINC01010233">
    <property type="protein sequence ID" value="SVA45606.1"/>
    <property type="molecule type" value="Genomic_DNA"/>
</dbReference>
<sequence length="36" mass="4346">MEGGEAVFIKWFLGQRFRFKNNFFCSFVDWKKVIGI</sequence>
<organism evidence="1">
    <name type="scientific">marine metagenome</name>
    <dbReference type="NCBI Taxonomy" id="408172"/>
    <lineage>
        <taxon>unclassified sequences</taxon>
        <taxon>metagenomes</taxon>
        <taxon>ecological metagenomes</taxon>
    </lineage>
</organism>
<reference evidence="1" key="1">
    <citation type="submission" date="2018-05" db="EMBL/GenBank/DDBJ databases">
        <authorList>
            <person name="Lanie J.A."/>
            <person name="Ng W.-L."/>
            <person name="Kazmierczak K.M."/>
            <person name="Andrzejewski T.M."/>
            <person name="Davidsen T.M."/>
            <person name="Wayne K.J."/>
            <person name="Tettelin H."/>
            <person name="Glass J.I."/>
            <person name="Rusch D."/>
            <person name="Podicherti R."/>
            <person name="Tsui H.-C.T."/>
            <person name="Winkler M.E."/>
        </authorList>
    </citation>
    <scope>NUCLEOTIDE SEQUENCE</scope>
</reference>
<proteinExistence type="predicted"/>